<dbReference type="GeneID" id="70224580"/>
<dbReference type="Proteomes" id="UP000720189">
    <property type="component" value="Unassembled WGS sequence"/>
</dbReference>
<reference evidence="1" key="1">
    <citation type="journal article" date="2021" name="Nat. Commun.">
        <title>Genetic determinants of endophytism in the Arabidopsis root mycobiome.</title>
        <authorList>
            <person name="Mesny F."/>
            <person name="Miyauchi S."/>
            <person name="Thiergart T."/>
            <person name="Pickel B."/>
            <person name="Atanasova L."/>
            <person name="Karlsson M."/>
            <person name="Huettel B."/>
            <person name="Barry K.W."/>
            <person name="Haridas S."/>
            <person name="Chen C."/>
            <person name="Bauer D."/>
            <person name="Andreopoulos W."/>
            <person name="Pangilinan J."/>
            <person name="LaButti K."/>
            <person name="Riley R."/>
            <person name="Lipzen A."/>
            <person name="Clum A."/>
            <person name="Drula E."/>
            <person name="Henrissat B."/>
            <person name="Kohler A."/>
            <person name="Grigoriev I.V."/>
            <person name="Martin F.M."/>
            <person name="Hacquard S."/>
        </authorList>
    </citation>
    <scope>NUCLEOTIDE SEQUENCE</scope>
    <source>
        <strain evidence="1">MPI-CAGE-AT-0023</strain>
    </source>
</reference>
<gene>
    <name evidence="1" type="ORF">BKA55DRAFT_587077</name>
</gene>
<name>A0A9P9JPT6_FUSRE</name>
<dbReference type="AlphaFoldDB" id="A0A9P9JPT6"/>
<sequence length="83" mass="9712">MTTQRIRVPVTEMPAQMKYGLWCNRPTSRQVISFDDSSETIECFNQRKNETREEMAANRRLNDRTIWRSVVGPSNPNLRPTPT</sequence>
<organism evidence="1 2">
    <name type="scientific">Fusarium redolens</name>
    <dbReference type="NCBI Taxonomy" id="48865"/>
    <lineage>
        <taxon>Eukaryota</taxon>
        <taxon>Fungi</taxon>
        <taxon>Dikarya</taxon>
        <taxon>Ascomycota</taxon>
        <taxon>Pezizomycotina</taxon>
        <taxon>Sordariomycetes</taxon>
        <taxon>Hypocreomycetidae</taxon>
        <taxon>Hypocreales</taxon>
        <taxon>Nectriaceae</taxon>
        <taxon>Fusarium</taxon>
        <taxon>Fusarium redolens species complex</taxon>
    </lineage>
</organism>
<dbReference type="RefSeq" id="XP_046040964.1">
    <property type="nucleotide sequence ID" value="XM_046194626.1"/>
</dbReference>
<keyword evidence="2" id="KW-1185">Reference proteome</keyword>
<evidence type="ECO:0000313" key="1">
    <source>
        <dbReference type="EMBL" id="KAH7205371.1"/>
    </source>
</evidence>
<protein>
    <submittedName>
        <fullName evidence="1">Uncharacterized protein</fullName>
    </submittedName>
</protein>
<evidence type="ECO:0000313" key="2">
    <source>
        <dbReference type="Proteomes" id="UP000720189"/>
    </source>
</evidence>
<comment type="caution">
    <text evidence="1">The sequence shown here is derived from an EMBL/GenBank/DDBJ whole genome shotgun (WGS) entry which is preliminary data.</text>
</comment>
<proteinExistence type="predicted"/>
<accession>A0A9P9JPT6</accession>
<dbReference type="EMBL" id="JAGMUX010000038">
    <property type="protein sequence ID" value="KAH7205371.1"/>
    <property type="molecule type" value="Genomic_DNA"/>
</dbReference>